<protein>
    <recommendedName>
        <fullName evidence="1">tRNA (guanine(9)-N(1))-methyltransferase</fullName>
        <ecNumber evidence="1">2.1.1.221</ecNumber>
    </recommendedName>
</protein>
<dbReference type="InterPro" id="IPR038459">
    <property type="entry name" value="MT_TRM10-typ_sf"/>
</dbReference>
<evidence type="ECO:0000256" key="4">
    <source>
        <dbReference type="ARBA" id="ARBA00022691"/>
    </source>
</evidence>
<evidence type="ECO:0000256" key="1">
    <source>
        <dbReference type="ARBA" id="ARBA00012797"/>
    </source>
</evidence>
<keyword evidence="2" id="KW-0489">Methyltransferase</keyword>
<keyword evidence="7" id="KW-0472">Membrane</keyword>
<evidence type="ECO:0000259" key="8">
    <source>
        <dbReference type="PROSITE" id="PS51675"/>
    </source>
</evidence>
<accession>A0ABP0SC52</accession>
<evidence type="ECO:0000256" key="5">
    <source>
        <dbReference type="ARBA" id="ARBA00048434"/>
    </source>
</evidence>
<keyword evidence="4" id="KW-0949">S-adenosyl-L-methionine</keyword>
<feature type="transmembrane region" description="Helical" evidence="7">
    <location>
        <begin position="525"/>
        <end position="550"/>
    </location>
</feature>
<proteinExistence type="predicted"/>
<name>A0ABP0SC52_9DINO</name>
<dbReference type="PROSITE" id="PS51675">
    <property type="entry name" value="SAM_MT_TRM10"/>
    <property type="match status" value="1"/>
</dbReference>
<reference evidence="9 10" key="1">
    <citation type="submission" date="2024-02" db="EMBL/GenBank/DDBJ databases">
        <authorList>
            <person name="Chen Y."/>
            <person name="Shah S."/>
            <person name="Dougan E. K."/>
            <person name="Thang M."/>
            <person name="Chan C."/>
        </authorList>
    </citation>
    <scope>NUCLEOTIDE SEQUENCE [LARGE SCALE GENOMIC DNA]</scope>
</reference>
<dbReference type="InterPro" id="IPR007356">
    <property type="entry name" value="tRNA_m1G_MeTrfase_euk"/>
</dbReference>
<dbReference type="PANTHER" id="PTHR13563">
    <property type="entry name" value="TRNA (GUANINE-9-) METHYLTRANSFERASE"/>
    <property type="match status" value="1"/>
</dbReference>
<dbReference type="Gene3D" id="3.40.1280.30">
    <property type="match status" value="1"/>
</dbReference>
<feature type="domain" description="SAM-dependent MTase TRM10-type" evidence="8">
    <location>
        <begin position="123"/>
        <end position="345"/>
    </location>
</feature>
<evidence type="ECO:0000256" key="2">
    <source>
        <dbReference type="ARBA" id="ARBA00022603"/>
    </source>
</evidence>
<organism evidence="9 10">
    <name type="scientific">Durusdinium trenchii</name>
    <dbReference type="NCBI Taxonomy" id="1381693"/>
    <lineage>
        <taxon>Eukaryota</taxon>
        <taxon>Sar</taxon>
        <taxon>Alveolata</taxon>
        <taxon>Dinophyceae</taxon>
        <taxon>Suessiales</taxon>
        <taxon>Symbiodiniaceae</taxon>
        <taxon>Durusdinium</taxon>
    </lineage>
</organism>
<evidence type="ECO:0000256" key="6">
    <source>
        <dbReference type="SAM" id="MobiDB-lite"/>
    </source>
</evidence>
<sequence>RLPKPRVALEATPGSIWRGLRSAFGALGASVGAWLRPRQQLRRKRYPPLPGEQSLDLTPAAKRKWRKEQRWLQQKARRVEQRAAERRRAAQRKQAALEEKLSGMTEEERAHFFKEKQRQEVEVEKSLWQSYLHGRPKVVINCSFGEFMQERDNKSLAQQVKVAYSYVKQRRSNVQLHVTSLRPDNPAMAYFKESLWELFVIEDLIVSHPVPDVQTGHQLRFWISSIQHASFHASQTDVQVLSPDAEEELDCIEEDKIYVIGGLVDRVPQKKRSLLQAQGKAGAISGAPPQLRRLPVKRFASKGAYPILNVDTVVKILVERSAGEISIRYAHTSPHFVQPACDVNRTINYIHTAFCSYNGLTFQHAHVDTYYIYTVFCGCSRVTFQYAHIDNNFIYSVFCGYSRFDFQSPHPVTSYILSVYYTGATFKYFHLFTKYLEVDYAHATSFAIHLVARSHRSRLPGFARFYFVNYPDDDIKRYTWSTINTTLSIFTAVLAFNGLDQLMVNVVVAPVLGAFPVGSQELARVLVGFVAFLAWYGIALTAIALAAGLMKRDDAELKSRRTWVITDFMRGDHGTAVNGHQLIQNARSKGIADVRGVEARGTAKSSTWHSEVLMLARSKRKVRPFCVSTVPLLAGPGVVQRQAIQEQEDL</sequence>
<dbReference type="CDD" id="cd18089">
    <property type="entry name" value="SPOUT_Trm10-like"/>
    <property type="match status" value="1"/>
</dbReference>
<keyword evidence="7" id="KW-1133">Transmembrane helix</keyword>
<keyword evidence="7" id="KW-0812">Transmembrane</keyword>
<gene>
    <name evidence="9" type="ORF">CCMP2556_LOCUS51134</name>
</gene>
<evidence type="ECO:0000313" key="10">
    <source>
        <dbReference type="Proteomes" id="UP001642484"/>
    </source>
</evidence>
<dbReference type="EMBL" id="CAXAMN010027295">
    <property type="protein sequence ID" value="CAK9109918.1"/>
    <property type="molecule type" value="Genomic_DNA"/>
</dbReference>
<feature type="region of interest" description="Disordered" evidence="6">
    <location>
        <begin position="82"/>
        <end position="101"/>
    </location>
</feature>
<dbReference type="InterPro" id="IPR028564">
    <property type="entry name" value="MT_TRM10-typ"/>
</dbReference>
<comment type="caution">
    <text evidence="9">The sequence shown here is derived from an EMBL/GenBank/DDBJ whole genome shotgun (WGS) entry which is preliminary data.</text>
</comment>
<evidence type="ECO:0000256" key="3">
    <source>
        <dbReference type="ARBA" id="ARBA00022679"/>
    </source>
</evidence>
<dbReference type="PANTHER" id="PTHR13563:SF13">
    <property type="entry name" value="TRNA METHYLTRANSFERASE 10 HOMOLOG A"/>
    <property type="match status" value="1"/>
</dbReference>
<comment type="catalytic activity">
    <reaction evidence="5">
        <text>guanosine(9) in tRNA + S-adenosyl-L-methionine = N(1)-methylguanosine(9) in tRNA + S-adenosyl-L-homocysteine + H(+)</text>
        <dbReference type="Rhea" id="RHEA:43156"/>
        <dbReference type="Rhea" id="RHEA-COMP:10367"/>
        <dbReference type="Rhea" id="RHEA-COMP:10368"/>
        <dbReference type="ChEBI" id="CHEBI:15378"/>
        <dbReference type="ChEBI" id="CHEBI:57856"/>
        <dbReference type="ChEBI" id="CHEBI:59789"/>
        <dbReference type="ChEBI" id="CHEBI:73542"/>
        <dbReference type="ChEBI" id="CHEBI:74269"/>
        <dbReference type="EC" id="2.1.1.221"/>
    </reaction>
</comment>
<keyword evidence="10" id="KW-1185">Reference proteome</keyword>
<keyword evidence="3" id="KW-0808">Transferase</keyword>
<evidence type="ECO:0000256" key="7">
    <source>
        <dbReference type="SAM" id="Phobius"/>
    </source>
</evidence>
<evidence type="ECO:0000313" key="9">
    <source>
        <dbReference type="EMBL" id="CAK9109918.1"/>
    </source>
</evidence>
<dbReference type="EC" id="2.1.1.221" evidence="1"/>
<feature type="non-terminal residue" evidence="9">
    <location>
        <position position="1"/>
    </location>
</feature>
<dbReference type="Proteomes" id="UP001642484">
    <property type="component" value="Unassembled WGS sequence"/>
</dbReference>